<comment type="caution">
    <text evidence="2">The sequence shown here is derived from an EMBL/GenBank/DDBJ whole genome shotgun (WGS) entry which is preliminary data.</text>
</comment>
<dbReference type="Gene3D" id="1.25.40.10">
    <property type="entry name" value="Tetratricopeptide repeat domain"/>
    <property type="match status" value="1"/>
</dbReference>
<evidence type="ECO:0000256" key="1">
    <source>
        <dbReference type="SAM" id="SignalP"/>
    </source>
</evidence>
<dbReference type="EMBL" id="QZCW01000001">
    <property type="protein sequence ID" value="MCW5319805.1"/>
    <property type="molecule type" value="Genomic_DNA"/>
</dbReference>
<gene>
    <name evidence="2" type="ORF">D5039_01030</name>
</gene>
<keyword evidence="1" id="KW-0732">Signal</keyword>
<keyword evidence="3" id="KW-1185">Reference proteome</keyword>
<dbReference type="InterPro" id="IPR011990">
    <property type="entry name" value="TPR-like_helical_dom_sf"/>
</dbReference>
<evidence type="ECO:0000313" key="3">
    <source>
        <dbReference type="Proteomes" id="UP001208935"/>
    </source>
</evidence>
<reference evidence="3" key="1">
    <citation type="submission" date="2023-07" db="EMBL/GenBank/DDBJ databases">
        <title>Verminephrobacter genomes.</title>
        <authorList>
            <person name="Lund M.B."/>
        </authorList>
    </citation>
    <scope>NUCLEOTIDE SEQUENCE [LARGE SCALE GENOMIC DNA]</scope>
    <source>
        <strain evidence="3">AtM5-05</strain>
    </source>
</reference>
<accession>A0ABT3KPU8</accession>
<feature type="chain" id="PRO_5045170852" evidence="1">
    <location>
        <begin position="25"/>
        <end position="206"/>
    </location>
</feature>
<name>A0ABT3KPU8_9BURK</name>
<protein>
    <submittedName>
        <fullName evidence="2">Uncharacterized protein</fullName>
    </submittedName>
</protein>
<evidence type="ECO:0000313" key="2">
    <source>
        <dbReference type="EMBL" id="MCW5319805.1"/>
    </source>
</evidence>
<organism evidence="2 3">
    <name type="scientific">Verminephrobacter aporrectodeae subsp. tuberculatae</name>
    <dbReference type="NCBI Taxonomy" id="1110392"/>
    <lineage>
        <taxon>Bacteria</taxon>
        <taxon>Pseudomonadati</taxon>
        <taxon>Pseudomonadota</taxon>
        <taxon>Betaproteobacteria</taxon>
        <taxon>Burkholderiales</taxon>
        <taxon>Comamonadaceae</taxon>
        <taxon>Verminephrobacter</taxon>
    </lineage>
</organism>
<dbReference type="Proteomes" id="UP001208935">
    <property type="component" value="Unassembled WGS sequence"/>
</dbReference>
<proteinExistence type="predicted"/>
<sequence>MTHLKFITNIVVGVSLLASSAVQAYGEHSDPALKHLAQAFAEAAKDPGKLDAAFSVAEQTVKAMPNNPIALVYKGSLATQRARDAWMPWNKLSYLKDGIDMMDQALDIASRAPVNPDTILQVRMVRALTSARIPAIFGRGSVAQGDLTNVLSNPGFKGMKAQDQASVYAWLAVYAHRDNQADKAADQLKTARAVDKVTADAVWAER</sequence>
<feature type="signal peptide" evidence="1">
    <location>
        <begin position="1"/>
        <end position="24"/>
    </location>
</feature>